<reference evidence="1" key="1">
    <citation type="submission" date="2022-01" db="EMBL/GenBank/DDBJ databases">
        <authorList>
            <person name="King R."/>
        </authorList>
    </citation>
    <scope>NUCLEOTIDE SEQUENCE</scope>
</reference>
<accession>A0A9N9T5Z2</accession>
<sequence>MAKAFDDFKMAEKFESMPLLHQTIQRRIVAMGEQVEKSMLSLVKKSSYFLFCLDKSTNQTNVSQLLIFVRTTFDNFTSKEELFVLFMEQKKEKTSLRLRRKQLAELEALINVQP</sequence>
<keyword evidence="2" id="KW-1185">Reference proteome</keyword>
<evidence type="ECO:0000313" key="1">
    <source>
        <dbReference type="EMBL" id="CAG9836513.1"/>
    </source>
</evidence>
<dbReference type="AlphaFoldDB" id="A0A9N9T5Z2"/>
<dbReference type="PANTHER" id="PTHR45913">
    <property type="entry name" value="EPM2A-INTERACTING PROTEIN 1"/>
    <property type="match status" value="1"/>
</dbReference>
<gene>
    <name evidence="1" type="ORF">DIABBA_LOCUS9596</name>
</gene>
<proteinExistence type="predicted"/>
<dbReference type="OrthoDB" id="6623314at2759"/>
<dbReference type="EMBL" id="OU898281">
    <property type="protein sequence ID" value="CAG9836513.1"/>
    <property type="molecule type" value="Genomic_DNA"/>
</dbReference>
<protein>
    <submittedName>
        <fullName evidence="1">Uncharacterized protein</fullName>
    </submittedName>
</protein>
<dbReference type="PANTHER" id="PTHR45913:SF5">
    <property type="entry name" value="GENERAL TRANSCRIPTION FACTOR II-I REPEAT DOMAIN-CONTAINING PROTEIN 2A-LIKE PROTEIN"/>
    <property type="match status" value="1"/>
</dbReference>
<dbReference type="Proteomes" id="UP001153709">
    <property type="component" value="Chromosome 6"/>
</dbReference>
<evidence type="ECO:0000313" key="2">
    <source>
        <dbReference type="Proteomes" id="UP001153709"/>
    </source>
</evidence>
<organism evidence="1 2">
    <name type="scientific">Diabrotica balteata</name>
    <name type="common">Banded cucumber beetle</name>
    <dbReference type="NCBI Taxonomy" id="107213"/>
    <lineage>
        <taxon>Eukaryota</taxon>
        <taxon>Metazoa</taxon>
        <taxon>Ecdysozoa</taxon>
        <taxon>Arthropoda</taxon>
        <taxon>Hexapoda</taxon>
        <taxon>Insecta</taxon>
        <taxon>Pterygota</taxon>
        <taxon>Neoptera</taxon>
        <taxon>Endopterygota</taxon>
        <taxon>Coleoptera</taxon>
        <taxon>Polyphaga</taxon>
        <taxon>Cucujiformia</taxon>
        <taxon>Chrysomeloidea</taxon>
        <taxon>Chrysomelidae</taxon>
        <taxon>Galerucinae</taxon>
        <taxon>Diabroticina</taxon>
        <taxon>Diabroticites</taxon>
        <taxon>Diabrotica</taxon>
    </lineage>
</organism>
<name>A0A9N9T5Z2_DIABA</name>